<dbReference type="SUPFAM" id="SSF52540">
    <property type="entry name" value="P-loop containing nucleoside triphosphate hydrolases"/>
    <property type="match status" value="1"/>
</dbReference>
<name>A0A8S2FH39_9BILA</name>
<dbReference type="Proteomes" id="UP000677228">
    <property type="component" value="Unassembled WGS sequence"/>
</dbReference>
<evidence type="ECO:0000313" key="4">
    <source>
        <dbReference type="Proteomes" id="UP000677228"/>
    </source>
</evidence>
<reference evidence="2" key="1">
    <citation type="submission" date="2021-02" db="EMBL/GenBank/DDBJ databases">
        <authorList>
            <person name="Nowell W R."/>
        </authorList>
    </citation>
    <scope>NUCLEOTIDE SEQUENCE</scope>
</reference>
<keyword evidence="1" id="KW-0175">Coiled coil</keyword>
<accession>A0A8S2FH39</accession>
<evidence type="ECO:0000313" key="3">
    <source>
        <dbReference type="EMBL" id="CAF4257346.1"/>
    </source>
</evidence>
<evidence type="ECO:0000256" key="1">
    <source>
        <dbReference type="SAM" id="Coils"/>
    </source>
</evidence>
<dbReference type="Proteomes" id="UP000682733">
    <property type="component" value="Unassembled WGS sequence"/>
</dbReference>
<dbReference type="InterPro" id="IPR027417">
    <property type="entry name" value="P-loop_NTPase"/>
</dbReference>
<organism evidence="2 4">
    <name type="scientific">Didymodactylos carnosus</name>
    <dbReference type="NCBI Taxonomy" id="1234261"/>
    <lineage>
        <taxon>Eukaryota</taxon>
        <taxon>Metazoa</taxon>
        <taxon>Spiralia</taxon>
        <taxon>Gnathifera</taxon>
        <taxon>Rotifera</taxon>
        <taxon>Eurotatoria</taxon>
        <taxon>Bdelloidea</taxon>
        <taxon>Philodinida</taxon>
        <taxon>Philodinidae</taxon>
        <taxon>Didymodactylos</taxon>
    </lineage>
</organism>
<dbReference type="EMBL" id="CAJOBA010052664">
    <property type="protein sequence ID" value="CAF4257346.1"/>
    <property type="molecule type" value="Genomic_DNA"/>
</dbReference>
<comment type="caution">
    <text evidence="2">The sequence shown here is derived from an EMBL/GenBank/DDBJ whole genome shotgun (WGS) entry which is preliminary data.</text>
</comment>
<proteinExistence type="predicted"/>
<evidence type="ECO:0000313" key="2">
    <source>
        <dbReference type="EMBL" id="CAF1464502.1"/>
    </source>
</evidence>
<feature type="coiled-coil region" evidence="1">
    <location>
        <begin position="164"/>
        <end position="209"/>
    </location>
</feature>
<dbReference type="AlphaFoldDB" id="A0A8S2FH39"/>
<dbReference type="EMBL" id="CAJNOK010030800">
    <property type="protein sequence ID" value="CAF1464502.1"/>
    <property type="molecule type" value="Genomic_DNA"/>
</dbReference>
<gene>
    <name evidence="2" type="ORF">OVA965_LOCUS35394</name>
    <name evidence="3" type="ORF">TMI583_LOCUS36356</name>
</gene>
<dbReference type="Gene3D" id="3.40.50.300">
    <property type="entry name" value="P-loop containing nucleotide triphosphate hydrolases"/>
    <property type="match status" value="1"/>
</dbReference>
<protein>
    <submittedName>
        <fullName evidence="2">Uncharacterized protein</fullName>
    </submittedName>
</protein>
<sequence>MRYQLTNLMGNVFNFLTNNSKIIKSNPHLRDVKKKMLDMNSNLLIPNNLDKFDLSSCFSILRGLTQEEPINGWWEEYSIGRNDNSLAANFNRLRLIRNVNFGHLVAFKLNDGDYDYYKNKLKQIIIDLCDNQNMKQDYATKIDSVLSSSYSDKEIFKKYREEIIDLMIEHKEDLIKEIKEIEELNIKNKKEIKQEIQNLYDLLKDSNDNDEIRKTLNKIIENEEVIKSMVPKLDKISSDISQLRNEVAILTQKNIMNLREDKALILSSNIPDESIKNLIQKEALFKEIEEIFSKSNKYVIISGYAGSGKTTLASNYGLKERNENNKIVRWFSNAKSSAAYLALKSSEMS</sequence>